<proteinExistence type="predicted"/>
<dbReference type="InterPro" id="IPR011009">
    <property type="entry name" value="Kinase-like_dom_sf"/>
</dbReference>
<dbReference type="PROSITE" id="PS00107">
    <property type="entry name" value="PROTEIN_KINASE_ATP"/>
    <property type="match status" value="1"/>
</dbReference>
<dbReference type="SUPFAM" id="SSF48452">
    <property type="entry name" value="TPR-like"/>
    <property type="match status" value="2"/>
</dbReference>
<evidence type="ECO:0000256" key="5">
    <source>
        <dbReference type="SAM" id="MobiDB-lite"/>
    </source>
</evidence>
<dbReference type="InterPro" id="IPR001054">
    <property type="entry name" value="A/G_cyclase"/>
</dbReference>
<dbReference type="Gene3D" id="1.10.510.10">
    <property type="entry name" value="Transferase(Phosphotransferase) domain 1"/>
    <property type="match status" value="1"/>
</dbReference>
<dbReference type="InterPro" id="IPR029787">
    <property type="entry name" value="Nucleotide_cyclase"/>
</dbReference>
<dbReference type="InterPro" id="IPR041664">
    <property type="entry name" value="AAA_16"/>
</dbReference>
<dbReference type="Gene3D" id="1.25.40.10">
    <property type="entry name" value="Tetratricopeptide repeat domain"/>
    <property type="match status" value="1"/>
</dbReference>
<dbReference type="InterPro" id="IPR011990">
    <property type="entry name" value="TPR-like_helical_dom_sf"/>
</dbReference>
<dbReference type="Gene3D" id="3.30.200.20">
    <property type="entry name" value="Phosphorylase Kinase, domain 1"/>
    <property type="match status" value="1"/>
</dbReference>
<dbReference type="PROSITE" id="PS00108">
    <property type="entry name" value="PROTEIN_KINASE_ST"/>
    <property type="match status" value="1"/>
</dbReference>
<dbReference type="GO" id="GO:0009190">
    <property type="term" value="P:cyclic nucleotide biosynthetic process"/>
    <property type="evidence" value="ECO:0007669"/>
    <property type="project" value="InterPro"/>
</dbReference>
<dbReference type="GO" id="GO:0035556">
    <property type="term" value="P:intracellular signal transduction"/>
    <property type="evidence" value="ECO:0007669"/>
    <property type="project" value="InterPro"/>
</dbReference>
<evidence type="ECO:0000256" key="3">
    <source>
        <dbReference type="ARBA" id="ARBA00022840"/>
    </source>
</evidence>
<dbReference type="SUPFAM" id="SSF55073">
    <property type="entry name" value="Nucleotide cyclase"/>
    <property type="match status" value="1"/>
</dbReference>
<dbReference type="Gene3D" id="3.30.70.1230">
    <property type="entry name" value="Nucleotide cyclase"/>
    <property type="match status" value="1"/>
</dbReference>
<dbReference type="CDD" id="cd14014">
    <property type="entry name" value="STKc_PknB_like"/>
    <property type="match status" value="1"/>
</dbReference>
<dbReference type="Pfam" id="PF13191">
    <property type="entry name" value="AAA_16"/>
    <property type="match status" value="1"/>
</dbReference>
<dbReference type="SUPFAM" id="SSF56112">
    <property type="entry name" value="Protein kinase-like (PK-like)"/>
    <property type="match status" value="1"/>
</dbReference>
<keyword evidence="2 4" id="KW-0547">Nucleotide-binding</keyword>
<reference evidence="7 8" key="1">
    <citation type="submission" date="2015-05" db="EMBL/GenBank/DDBJ databases">
        <title>Genome assembly of Archangium gephyra DSM 2261.</title>
        <authorList>
            <person name="Sharma G."/>
            <person name="Subramanian S."/>
        </authorList>
    </citation>
    <scope>NUCLEOTIDE SEQUENCE [LARGE SCALE GENOMIC DNA]</scope>
    <source>
        <strain evidence="7 8">DSM 2261</strain>
    </source>
</reference>
<dbReference type="Pfam" id="PF00069">
    <property type="entry name" value="Pkinase"/>
    <property type="match status" value="1"/>
</dbReference>
<dbReference type="Gene3D" id="3.40.50.300">
    <property type="entry name" value="P-loop containing nucleotide triphosphate hydrolases"/>
    <property type="match status" value="1"/>
</dbReference>
<dbReference type="SMART" id="SM00220">
    <property type="entry name" value="S_TKc"/>
    <property type="match status" value="1"/>
</dbReference>
<feature type="region of interest" description="Disordered" evidence="5">
    <location>
        <begin position="1529"/>
        <end position="1585"/>
    </location>
</feature>
<keyword evidence="3 4" id="KW-0067">ATP-binding</keyword>
<feature type="compositionally biased region" description="Polar residues" evidence="5">
    <location>
        <begin position="1"/>
        <end position="10"/>
    </location>
</feature>
<dbReference type="SUPFAM" id="SSF52540">
    <property type="entry name" value="P-loop containing nucleoside triphosphate hydrolases"/>
    <property type="match status" value="1"/>
</dbReference>
<evidence type="ECO:0000313" key="7">
    <source>
        <dbReference type="EMBL" id="AKJ04836.1"/>
    </source>
</evidence>
<dbReference type="CDD" id="cd07302">
    <property type="entry name" value="CHD"/>
    <property type="match status" value="1"/>
</dbReference>
<dbReference type="GO" id="GO:0004672">
    <property type="term" value="F:protein kinase activity"/>
    <property type="evidence" value="ECO:0007669"/>
    <property type="project" value="InterPro"/>
</dbReference>
<feature type="region of interest" description="Disordered" evidence="5">
    <location>
        <begin position="1"/>
        <end position="23"/>
    </location>
</feature>
<dbReference type="InterPro" id="IPR017441">
    <property type="entry name" value="Protein_kinase_ATP_BS"/>
</dbReference>
<dbReference type="Proteomes" id="UP000035579">
    <property type="component" value="Chromosome"/>
</dbReference>
<feature type="domain" description="Protein kinase" evidence="6">
    <location>
        <begin position="54"/>
        <end position="319"/>
    </location>
</feature>
<protein>
    <submittedName>
        <fullName evidence="7">Adenylate cyclase</fullName>
    </submittedName>
</protein>
<organism evidence="7 8">
    <name type="scientific">Archangium gephyra</name>
    <dbReference type="NCBI Taxonomy" id="48"/>
    <lineage>
        <taxon>Bacteria</taxon>
        <taxon>Pseudomonadati</taxon>
        <taxon>Myxococcota</taxon>
        <taxon>Myxococcia</taxon>
        <taxon>Myxococcales</taxon>
        <taxon>Cystobacterineae</taxon>
        <taxon>Archangiaceae</taxon>
        <taxon>Archangium</taxon>
    </lineage>
</organism>
<dbReference type="PANTHER" id="PTHR16305:SF28">
    <property type="entry name" value="GUANYLATE CYCLASE DOMAIN-CONTAINING PROTEIN"/>
    <property type="match status" value="1"/>
</dbReference>
<dbReference type="InterPro" id="IPR027417">
    <property type="entry name" value="P-loop_NTPase"/>
</dbReference>
<evidence type="ECO:0000259" key="6">
    <source>
        <dbReference type="PROSITE" id="PS50011"/>
    </source>
</evidence>
<feature type="compositionally biased region" description="Basic and acidic residues" evidence="5">
    <location>
        <begin position="1370"/>
        <end position="1379"/>
    </location>
</feature>
<name>A0AAC8QD01_9BACT</name>
<gene>
    <name evidence="7" type="ORF">AA314_06462</name>
</gene>
<accession>A0AAC8QD01</accession>
<dbReference type="GO" id="GO:0005737">
    <property type="term" value="C:cytoplasm"/>
    <property type="evidence" value="ECO:0007669"/>
    <property type="project" value="TreeGrafter"/>
</dbReference>
<evidence type="ECO:0000256" key="2">
    <source>
        <dbReference type="ARBA" id="ARBA00022741"/>
    </source>
</evidence>
<evidence type="ECO:0000313" key="8">
    <source>
        <dbReference type="Proteomes" id="UP000035579"/>
    </source>
</evidence>
<evidence type="ECO:0000256" key="1">
    <source>
        <dbReference type="ARBA" id="ARBA00004167"/>
    </source>
</evidence>
<dbReference type="GO" id="GO:0016020">
    <property type="term" value="C:membrane"/>
    <property type="evidence" value="ECO:0007669"/>
    <property type="project" value="UniProtKB-SubCell"/>
</dbReference>
<dbReference type="GO" id="GO:0004016">
    <property type="term" value="F:adenylate cyclase activity"/>
    <property type="evidence" value="ECO:0007669"/>
    <property type="project" value="UniProtKB-ARBA"/>
</dbReference>
<dbReference type="GO" id="GO:0005524">
    <property type="term" value="F:ATP binding"/>
    <property type="evidence" value="ECO:0007669"/>
    <property type="project" value="UniProtKB-UniRule"/>
</dbReference>
<feature type="binding site" evidence="4">
    <location>
        <position position="83"/>
    </location>
    <ligand>
        <name>ATP</name>
        <dbReference type="ChEBI" id="CHEBI:30616"/>
    </ligand>
</feature>
<sequence length="1612" mass="177238">MHQENSQEGEQGSVPPSKPEDFEDSFLIEVAREETPLRIPRPGTRMGGREGHRFEILGKLGGGAMGQVFRARDCELRREVALKFLLARSTRAGQPPGSPLWEEARAIARLDHENIVRLFDVSEWSGAPWEPWVPFLVMELLEGESLASLLRREKPGLRRALELLGGVAAGLAHAHAHGIVHRDLKPSNVLVTREGSVKLLDFGLAHLMSGNAPLVPHLPTAGTPGYMAPEQWRGEKQDARTDLWAAGIMLYELLTGELPYPFASFQELRENILSSEPVPSVRERVPQVPEEVERLVAALLAKAPERRLGSASELRERLLRLEEALGPWRETPVLQVPQRRRITLVSCGLVVSSDTRERLDPEDASELQAAFQRWCADVFQRYDGAIALSVGDEVLACFGYPTAREDDSERAVRAGLHLTRERPSEGPWLSHPGLAVEVGIHTDAVVFDALPSEGLGRMPTIQGEAPRVAAALARRAGPGGVELSATTWKLVRGAFETEPSGSPSFEAYRVGRERRAVSRFERTLVAGGLTPLVGREHELERLMGLWERARRGQGACVLLSGEAGIGKSRLIQELRERMSPESSHLPLCQCWEPFRNSAFHPILELLRRFFLLGAEGRSPPGARAVEARLEELGVSLEHGRQIVALLASPDATEPSALLAALEHQKERKRKVLEALRLLLVRVAEERPVLLVIEDLHWADPSSLELLGLLLQDIATARLLLLLTARPGFQPAWPPSPGFHLLVLDRLSAASATALVRAAAHGASLPEETVQRLVAKTDGIPLFVEEMTRMVLEQSFTGSLSSIPVTLHELLLARLDTLPPRQKTLAQLCAVVGRDFLQPLLVRLLARDEATVRADLLGLVSAGLLQHLGNEPGVEEYQFRHALIQEAAYQSLPRGLRRQHHRRVAQALLEGFQEVVETRPEVLAYHYTEAAEKVLAIHQWELAGKLALARSASLEASSHFKQALTLVRSLPDGAQRAVDEMRLLSGLGLILLNTQGYGSPEVEQTYGRAQELLRLRGEALPELDLLCMGLGSYLVMGARFEKAHELAGQLLVLGQQRRNPRLVSQGYRLLASLCFYEGGLDRAREYSEQAVRLGPRLEMGQALLEDSWVDEWVADLVLHCLVHLLQVRPRESQRFSHELIEVVRGQAHASRGTALVYLSAACQFRGEVQGTLEWAEACAAVATRGVFPPLLAFAKGLQGWALCRLGRTREGLEALRAGIGMMRKLGARVLMPYYLYLLSDVSLLLGRVEEGLAQVREALGLEGETRARLFKSEMNRLQGELLRAAGKEEDARRSLLRAVVIAHRQRAWLFELRARVALARQLRDTGHPDRARRGLERLCGRFEPDLEVPELQEARALLGSLRSTPGSPPRRPRESPRAPHDDVLTEHHAALGTHAPVGGERAQRLLLGIGAGRLRVHRGEDAAGARLDPGELHGADAQPLPPVLGEGLAAVHHEVGTEAAHRHGLRQALVDIRQRGLGDEQQREAIGEADTVLRSGVLGVHRALHPLVHVHEQRGLAEVLGEPPVRIRMGAGGRTGVIPDGDVEAGRSGGRHGHRELRHAGGGQEQPRRPGHGTHAHQGGQLASGHEGAIRADRHPPAIMLESERLHGGAGQR</sequence>
<dbReference type="InterPro" id="IPR008271">
    <property type="entry name" value="Ser/Thr_kinase_AS"/>
</dbReference>
<feature type="region of interest" description="Disordered" evidence="5">
    <location>
        <begin position="1358"/>
        <end position="1379"/>
    </location>
</feature>
<dbReference type="PROSITE" id="PS50011">
    <property type="entry name" value="PROTEIN_KINASE_DOM"/>
    <property type="match status" value="1"/>
</dbReference>
<comment type="subcellular location">
    <subcellularLocation>
        <location evidence="1">Membrane</location>
        <topology evidence="1">Single-pass membrane protein</topology>
    </subcellularLocation>
</comment>
<dbReference type="PANTHER" id="PTHR16305">
    <property type="entry name" value="TESTICULAR SOLUBLE ADENYLYL CYCLASE"/>
    <property type="match status" value="1"/>
</dbReference>
<dbReference type="InterPro" id="IPR000719">
    <property type="entry name" value="Prot_kinase_dom"/>
</dbReference>
<dbReference type="EMBL" id="CP011509">
    <property type="protein sequence ID" value="AKJ04836.1"/>
    <property type="molecule type" value="Genomic_DNA"/>
</dbReference>
<evidence type="ECO:0000256" key="4">
    <source>
        <dbReference type="PROSITE-ProRule" id="PRU10141"/>
    </source>
</evidence>
<dbReference type="KEGG" id="age:AA314_06462"/>